<protein>
    <recommendedName>
        <fullName evidence="3">Apea-like HEPN domain-containing protein</fullName>
    </recommendedName>
</protein>
<keyword evidence="2" id="KW-1185">Reference proteome</keyword>
<evidence type="ECO:0000313" key="2">
    <source>
        <dbReference type="Proteomes" id="UP001139319"/>
    </source>
</evidence>
<sequence>MKIDVTVYAVLPYLWLTQDERRLQVAACKEIATHSASLIPQDYYGAVRSFHAKTGPEIGSFPRLESVWREKLPIPYRVVEFAAEFEIDLSEVQLTSSDPDAPPVTLEMKESCAQYEARNHIESFVRDLVVALNISKPGSLHISKTVALVNELPPSEGRGMVTSVGDALALAQELGWPLVNELELTTVWNWISCVSASKSDGARRLRRALCCFTHLLNDVARGENTLGLVWALTALEAIYGEGNISAKAQILKKSESLLGPRVEHKKKFSWMYDFRSRLLHGDVDISPSYSSNWLGNEGKFDEDGYSCQLLAVSVLVATFQELCKREASGVQFKQEPCFETRA</sequence>
<dbReference type="AlphaFoldDB" id="A0A9X2KT79"/>
<name>A0A9X2KT79_9GAMM</name>
<evidence type="ECO:0008006" key="3">
    <source>
        <dbReference type="Google" id="ProtNLM"/>
    </source>
</evidence>
<reference evidence="1" key="2">
    <citation type="submission" date="2023-01" db="EMBL/GenBank/DDBJ databases">
        <title>Gilvimarinus xylanilyticus HB14 isolated from Caulerpa lentillifera aquaculture base in Hainan, China.</title>
        <authorList>
            <person name="Zhang Y.-J."/>
        </authorList>
    </citation>
    <scope>NUCLEOTIDE SEQUENCE</scope>
    <source>
        <strain evidence="1">HB14</strain>
    </source>
</reference>
<evidence type="ECO:0000313" key="1">
    <source>
        <dbReference type="EMBL" id="MCP8898994.1"/>
    </source>
</evidence>
<dbReference type="EMBL" id="JAMFTH010000001">
    <property type="protein sequence ID" value="MCP8898994.1"/>
    <property type="molecule type" value="Genomic_DNA"/>
</dbReference>
<accession>A0A9X2KT79</accession>
<organism evidence="1 2">
    <name type="scientific">Gilvimarinus xylanilyticus</name>
    <dbReference type="NCBI Taxonomy" id="2944139"/>
    <lineage>
        <taxon>Bacteria</taxon>
        <taxon>Pseudomonadati</taxon>
        <taxon>Pseudomonadota</taxon>
        <taxon>Gammaproteobacteria</taxon>
        <taxon>Cellvibrionales</taxon>
        <taxon>Cellvibrionaceae</taxon>
        <taxon>Gilvimarinus</taxon>
    </lineage>
</organism>
<reference evidence="1" key="1">
    <citation type="submission" date="2022-05" db="EMBL/GenBank/DDBJ databases">
        <authorList>
            <person name="Sun H.-N."/>
        </authorList>
    </citation>
    <scope>NUCLEOTIDE SEQUENCE</scope>
    <source>
        <strain evidence="1">HB14</strain>
    </source>
</reference>
<comment type="caution">
    <text evidence="1">The sequence shown here is derived from an EMBL/GenBank/DDBJ whole genome shotgun (WGS) entry which is preliminary data.</text>
</comment>
<proteinExistence type="predicted"/>
<dbReference type="Proteomes" id="UP001139319">
    <property type="component" value="Unassembled WGS sequence"/>
</dbReference>
<dbReference type="RefSeq" id="WP_253967257.1">
    <property type="nucleotide sequence ID" value="NZ_JAMFTH010000001.1"/>
</dbReference>
<gene>
    <name evidence="1" type="ORF">M6D89_06750</name>
</gene>